<comment type="cofactor">
    <cofactor evidence="10">
        <name>Mg(2+)</name>
        <dbReference type="ChEBI" id="CHEBI:18420"/>
    </cofactor>
</comment>
<feature type="binding site" evidence="10">
    <location>
        <position position="257"/>
    </location>
    <ligand>
        <name>Mg(2+)</name>
        <dbReference type="ChEBI" id="CHEBI:18420"/>
    </ligand>
</feature>
<keyword evidence="14" id="KW-0012">Acyltransferase</keyword>
<dbReference type="InterPro" id="IPR029061">
    <property type="entry name" value="THDP-binding"/>
</dbReference>
<dbReference type="SUPFAM" id="SSF52518">
    <property type="entry name" value="Thiamin diphosphate-binding fold (THDP-binding)"/>
    <property type="match status" value="2"/>
</dbReference>
<evidence type="ECO:0000256" key="5">
    <source>
        <dbReference type="ARBA" id="ARBA00023002"/>
    </source>
</evidence>
<dbReference type="PANTHER" id="PTHR43825:SF3">
    <property type="entry name" value="PYRUVATE DEHYDROGENASE E1 COMPONENT"/>
    <property type="match status" value="1"/>
</dbReference>
<evidence type="ECO:0000259" key="11">
    <source>
        <dbReference type="Pfam" id="PF00456"/>
    </source>
</evidence>
<accession>A0A8D9NCG9</accession>
<dbReference type="PANTHER" id="PTHR43825">
    <property type="entry name" value="PYRUVATE DEHYDROGENASE E1 COMPONENT"/>
    <property type="match status" value="1"/>
</dbReference>
<evidence type="ECO:0000259" key="13">
    <source>
        <dbReference type="Pfam" id="PF22613"/>
    </source>
</evidence>
<keyword evidence="10" id="KW-0460">Magnesium</keyword>
<comment type="catalytic activity">
    <reaction evidence="8 9">
        <text>N(6)-[(R)-lipoyl]-L-lysyl-[protein] + pyruvate + H(+) = N(6)-[(R)-S(8)-acetyldihydrolipoyl]-L-lysyl-[protein] + CO2</text>
        <dbReference type="Rhea" id="RHEA:19189"/>
        <dbReference type="Rhea" id="RHEA-COMP:10474"/>
        <dbReference type="Rhea" id="RHEA-COMP:10478"/>
        <dbReference type="ChEBI" id="CHEBI:15361"/>
        <dbReference type="ChEBI" id="CHEBI:15378"/>
        <dbReference type="ChEBI" id="CHEBI:16526"/>
        <dbReference type="ChEBI" id="CHEBI:83099"/>
        <dbReference type="ChEBI" id="CHEBI:83111"/>
        <dbReference type="EC" id="1.2.4.1"/>
    </reaction>
</comment>
<dbReference type="Pfam" id="PF17831">
    <property type="entry name" value="PDH_E1_M"/>
    <property type="match status" value="1"/>
</dbReference>
<evidence type="ECO:0000313" key="15">
    <source>
        <dbReference type="Proteomes" id="UP000032800"/>
    </source>
</evidence>
<dbReference type="InterPro" id="IPR051157">
    <property type="entry name" value="PDH/Transketolase"/>
</dbReference>
<evidence type="ECO:0000256" key="10">
    <source>
        <dbReference type="PIRSR" id="PIRSR000156-1"/>
    </source>
</evidence>
<sequence length="890" mass="102892">MIKDLDPLETKEWIDSIISVMDREGIFRVKYLLNSMVNYINNSYLVKDNLINNFSSYKNTIPENCEKLFPGKKYLERKIRSAVRWNTIALIIRANKKHNLGGHISSYMSSCTLYEVGFNHFFRGKNNFFKGDLIYFQGHIAPGIYARSYLESRITEKQLDNFRKEIKGKGLSSYPHPYLMPSYWEFPTVSMGLGPIQAIYQARLMKYMHSRGIENMEDRKVWAFLGDGECDEVETLGAINVASIEKLDNLIFVINCNLQRLDGPVRGNGRIIDDLERIFKGANWNVIKVVWGGLWDKLLKKDKKGFLQKCINETIDGEYQRYQALGGKYTKEHFFGKYEETAKIVKNLSNKEIYNLNRGGHDPQKVYAAYYEAVHNSFGKPTVILAHTIKGYGIYNCESSMEAHNIKYIDYKTLKMFRDRFDIPINNENIKENNIPYYKPDEDSPEIKYLHNCRKKLNGYLPKRNGKFVELKIPTLENKIFKNFIKNIGNRKISTTLICVRIINNLMQDKTLGKRIVPICPDEARTFGMETMFSRVGIYSVVGQKYIPMDAEKLIYYKEDKKGQILEEGINELGAMCSWIAAATSYANHGYTLIPFYIYYSMFGFQRIGDLAWAAGDLQSRGFLLGGTSGRTTLNGEGLQHQDGHGQLLASIIPSCRSYDPTYSYELAVILQTGLKKMYVNKENCYYYISLMNENYLHPQMPENSEEGIIRGMYLLREIKIKTNKKLKVHLLGSGSILREVEYASEILKDTFNISSKVWSVTSFNELRREAVELDRKKFLLCEKKVLKPWITKCLEKDKCPIIASTDYIKLYADQVRAWVPNDYYVLGTDGYGRSDTRKTLRYFFEVDRYFITIIALKALNNKGLLDISIVKKALKKYNINTNKINPVVV</sequence>
<keyword evidence="14" id="KW-0808">Transferase</keyword>
<reference evidence="14 15" key="1">
    <citation type="journal article" date="2015" name="Genome Biol. Evol.">
        <title>Genome evolution in the primary endosymbiont of whiteflies sheds light on their divergence.</title>
        <authorList>
            <person name="Santos-Garcia D."/>
            <person name="Vargas-Chavez C."/>
            <person name="Moya A."/>
            <person name="Latorre A."/>
            <person name="Silva"/>
            <person name="F J."/>
        </authorList>
    </citation>
    <scope>NUCLEOTIDE SEQUENCE [LARGE SCALE GENOMIC DNA]</scope>
    <source>
        <strain evidence="15">AD-VLC</strain>
    </source>
</reference>
<dbReference type="InterPro" id="IPR035807">
    <property type="entry name" value="PDC_E1_N"/>
</dbReference>
<dbReference type="Pfam" id="PF22613">
    <property type="entry name" value="Transketolase_C_1"/>
    <property type="match status" value="1"/>
</dbReference>
<evidence type="ECO:0000256" key="1">
    <source>
        <dbReference type="ARBA" id="ARBA00001964"/>
    </source>
</evidence>
<dbReference type="Gene3D" id="3.40.50.920">
    <property type="match status" value="1"/>
</dbReference>
<evidence type="ECO:0000256" key="8">
    <source>
        <dbReference type="ARBA" id="ARBA00051231"/>
    </source>
</evidence>
<dbReference type="RefSeq" id="WP_219848591.1">
    <property type="nucleotide sequence ID" value="NZ_LN649255.1"/>
</dbReference>
<comment type="cofactor">
    <cofactor evidence="1 9">
        <name>thiamine diphosphate</name>
        <dbReference type="ChEBI" id="CHEBI:58937"/>
    </cofactor>
</comment>
<feature type="binding site" evidence="10">
    <location>
        <position position="259"/>
    </location>
    <ligand>
        <name>Mg(2+)</name>
        <dbReference type="ChEBI" id="CHEBI:18420"/>
    </ligand>
</feature>
<dbReference type="Proteomes" id="UP000032800">
    <property type="component" value="Chromosome I"/>
</dbReference>
<dbReference type="Gene3D" id="3.40.50.970">
    <property type="match status" value="2"/>
</dbReference>
<dbReference type="EC" id="1.2.4.1" evidence="3 9"/>
<keyword evidence="6 9" id="KW-0786">Thiamine pyrophosphate</keyword>
<gene>
    <name evidence="14" type="primary">aceE</name>
    <name evidence="14" type="ORF">PAD_173</name>
</gene>
<keyword evidence="7 9" id="KW-0670">Pyruvate</keyword>
<dbReference type="EMBL" id="LN649255">
    <property type="protein sequence ID" value="CEI58735.1"/>
    <property type="molecule type" value="Genomic_DNA"/>
</dbReference>
<dbReference type="GO" id="GO:0016746">
    <property type="term" value="F:acyltransferase activity"/>
    <property type="evidence" value="ECO:0007669"/>
    <property type="project" value="UniProtKB-KW"/>
</dbReference>
<dbReference type="CDD" id="cd02017">
    <property type="entry name" value="TPP_E1_EcPDC_like"/>
    <property type="match status" value="1"/>
</dbReference>
<dbReference type="SUPFAM" id="SSF52922">
    <property type="entry name" value="TK C-terminal domain-like"/>
    <property type="match status" value="1"/>
</dbReference>
<feature type="domain" description="Transketolase N-terminal" evidence="11">
    <location>
        <begin position="103"/>
        <end position="290"/>
    </location>
</feature>
<evidence type="ECO:0000313" key="14">
    <source>
        <dbReference type="EMBL" id="CEI58735.1"/>
    </source>
</evidence>
<proteinExistence type="predicted"/>
<dbReference type="InterPro" id="IPR005474">
    <property type="entry name" value="Transketolase_N"/>
</dbReference>
<dbReference type="Pfam" id="PF00456">
    <property type="entry name" value="Transketolase_N"/>
    <property type="match status" value="1"/>
</dbReference>
<dbReference type="FunFam" id="3.40.50.970:FF:000011">
    <property type="entry name" value="Pyruvate dehydrogenase E1 component"/>
    <property type="match status" value="1"/>
</dbReference>
<name>A0A8D9NCG9_9GAMM</name>
<evidence type="ECO:0000256" key="4">
    <source>
        <dbReference type="ARBA" id="ARBA00017172"/>
    </source>
</evidence>
<dbReference type="PIRSF" id="PIRSF000156">
    <property type="entry name" value="Pyruvate_dh_E1"/>
    <property type="match status" value="1"/>
</dbReference>
<keyword evidence="5 9" id="KW-0560">Oxidoreductase</keyword>
<dbReference type="InterPro" id="IPR004660">
    <property type="entry name" value="PDH_E1"/>
</dbReference>
<feature type="domain" description="Transketolase-like C-terminal" evidence="13">
    <location>
        <begin position="712"/>
        <end position="848"/>
    </location>
</feature>
<dbReference type="NCBIfam" id="TIGR00759">
    <property type="entry name" value="aceE"/>
    <property type="match status" value="1"/>
</dbReference>
<dbReference type="GO" id="GO:0046872">
    <property type="term" value="F:metal ion binding"/>
    <property type="evidence" value="ECO:0007669"/>
    <property type="project" value="UniProtKB-KW"/>
</dbReference>
<evidence type="ECO:0000256" key="6">
    <source>
        <dbReference type="ARBA" id="ARBA00023052"/>
    </source>
</evidence>
<dbReference type="GO" id="GO:0004739">
    <property type="term" value="F:pyruvate dehydrogenase (acetyl-transferring) activity"/>
    <property type="evidence" value="ECO:0007669"/>
    <property type="project" value="UniProtKB-EC"/>
</dbReference>
<dbReference type="AlphaFoldDB" id="A0A8D9NCG9"/>
<feature type="domain" description="Pyruvate dehydrogenase E1 component middle" evidence="12">
    <location>
        <begin position="471"/>
        <end position="699"/>
    </location>
</feature>
<dbReference type="InterPro" id="IPR055152">
    <property type="entry name" value="Transketolase-like_C_2"/>
</dbReference>
<evidence type="ECO:0000259" key="12">
    <source>
        <dbReference type="Pfam" id="PF17831"/>
    </source>
</evidence>
<evidence type="ECO:0000256" key="2">
    <source>
        <dbReference type="ARBA" id="ARBA00003157"/>
    </source>
</evidence>
<evidence type="ECO:0000256" key="9">
    <source>
        <dbReference type="PIRNR" id="PIRNR000156"/>
    </source>
</evidence>
<feature type="binding site" evidence="10">
    <location>
        <position position="227"/>
    </location>
    <ligand>
        <name>Mg(2+)</name>
        <dbReference type="ChEBI" id="CHEBI:18420"/>
    </ligand>
</feature>
<evidence type="ECO:0000256" key="7">
    <source>
        <dbReference type="ARBA" id="ARBA00023317"/>
    </source>
</evidence>
<protein>
    <recommendedName>
        <fullName evidence="4 9">Pyruvate dehydrogenase E1 component</fullName>
        <ecNumber evidence="3 9">1.2.4.1</ecNumber>
    </recommendedName>
</protein>
<organism evidence="14 15">
    <name type="scientific">Candidatus Portiera aleyrodidarum</name>
    <name type="common">primary endosymbiont of Bemisia tabaci</name>
    <dbReference type="NCBI Taxonomy" id="91844"/>
    <lineage>
        <taxon>Bacteria</taxon>
        <taxon>Pseudomonadati</taxon>
        <taxon>Pseudomonadota</taxon>
        <taxon>Gammaproteobacteria</taxon>
        <taxon>Candidatus Johnevansiales</taxon>
        <taxon>Candidatus Johnevansiaceae</taxon>
        <taxon>Candidatus Portiera</taxon>
    </lineage>
</organism>
<dbReference type="InterPro" id="IPR009014">
    <property type="entry name" value="Transketo_C/PFOR_II"/>
</dbReference>
<dbReference type="InterPro" id="IPR041621">
    <property type="entry name" value="PDH_E1_M"/>
</dbReference>
<comment type="function">
    <text evidence="2 9">Component of the pyruvate dehydrogenase (PDH) complex, that catalyzes the overall conversion of pyruvate to acetyl-CoA and CO(2).</text>
</comment>
<evidence type="ECO:0000256" key="3">
    <source>
        <dbReference type="ARBA" id="ARBA00012281"/>
    </source>
</evidence>
<keyword evidence="10" id="KW-0479">Metal-binding</keyword>
<dbReference type="KEGG" id="plc:PAD_173"/>